<keyword evidence="3" id="KW-1185">Reference proteome</keyword>
<evidence type="ECO:0000256" key="1">
    <source>
        <dbReference type="SAM" id="MobiDB-lite"/>
    </source>
</evidence>
<name>A0A4Y3R1I5_STRCI</name>
<dbReference type="AlphaFoldDB" id="A0A4Y3R1I5"/>
<feature type="compositionally biased region" description="Gly residues" evidence="1">
    <location>
        <begin position="57"/>
        <end position="67"/>
    </location>
</feature>
<evidence type="ECO:0000313" key="2">
    <source>
        <dbReference type="EMBL" id="GEB50777.1"/>
    </source>
</evidence>
<dbReference type="Proteomes" id="UP000319210">
    <property type="component" value="Unassembled WGS sequence"/>
</dbReference>
<accession>A0A4Y3R1I5</accession>
<protein>
    <submittedName>
        <fullName evidence="2">Uncharacterized protein</fullName>
    </submittedName>
</protein>
<proteinExistence type="predicted"/>
<reference evidence="2 3" key="1">
    <citation type="submission" date="2019-06" db="EMBL/GenBank/DDBJ databases">
        <title>Whole genome shotgun sequence of Streptomyces cacaoi subsp. cacaoi NBRC 12748.</title>
        <authorList>
            <person name="Hosoyama A."/>
            <person name="Uohara A."/>
            <person name="Ohji S."/>
            <person name="Ichikawa N."/>
        </authorList>
    </citation>
    <scope>NUCLEOTIDE SEQUENCE [LARGE SCALE GENOMIC DNA]</scope>
    <source>
        <strain evidence="2 3">NBRC 12748</strain>
    </source>
</reference>
<evidence type="ECO:0000313" key="3">
    <source>
        <dbReference type="Proteomes" id="UP000319210"/>
    </source>
</evidence>
<dbReference type="EMBL" id="BJMM01000015">
    <property type="protein sequence ID" value="GEB50777.1"/>
    <property type="molecule type" value="Genomic_DNA"/>
</dbReference>
<sequence>MCGPGTRRAQAPSRAADGPPESPGSGIAPAPGSNTKSEQNAAERFRLGPGEQNEAPGHGGTTGGFVSTGGLRRPLVGNVIGPGGAGQAGRPERHKKIGLNSRLLYEA</sequence>
<comment type="caution">
    <text evidence="2">The sequence shown here is derived from an EMBL/GenBank/DDBJ whole genome shotgun (WGS) entry which is preliminary data.</text>
</comment>
<gene>
    <name evidence="2" type="ORF">SCA03_33280</name>
</gene>
<organism evidence="2 3">
    <name type="scientific">Streptomyces cacaoi</name>
    <dbReference type="NCBI Taxonomy" id="1898"/>
    <lineage>
        <taxon>Bacteria</taxon>
        <taxon>Bacillati</taxon>
        <taxon>Actinomycetota</taxon>
        <taxon>Actinomycetes</taxon>
        <taxon>Kitasatosporales</taxon>
        <taxon>Streptomycetaceae</taxon>
        <taxon>Streptomyces</taxon>
    </lineage>
</organism>
<feature type="region of interest" description="Disordered" evidence="1">
    <location>
        <begin position="1"/>
        <end position="107"/>
    </location>
</feature>